<comment type="caution">
    <text evidence="3">The sequence shown here is derived from an EMBL/GenBank/DDBJ whole genome shotgun (WGS) entry which is preliminary data.</text>
</comment>
<accession>A0ABC8S5T7</accession>
<dbReference type="PROSITE" id="PS50999">
    <property type="entry name" value="COX2_TM"/>
    <property type="match status" value="1"/>
</dbReference>
<evidence type="ECO:0000256" key="1">
    <source>
        <dbReference type="ARBA" id="ARBA00004141"/>
    </source>
</evidence>
<comment type="subcellular location">
    <subcellularLocation>
        <location evidence="1">Membrane</location>
        <topology evidence="1">Multi-pass membrane protein</topology>
    </subcellularLocation>
</comment>
<organism evidence="3 4">
    <name type="scientific">Ilex paraguariensis</name>
    <name type="common">yerba mate</name>
    <dbReference type="NCBI Taxonomy" id="185542"/>
    <lineage>
        <taxon>Eukaryota</taxon>
        <taxon>Viridiplantae</taxon>
        <taxon>Streptophyta</taxon>
        <taxon>Embryophyta</taxon>
        <taxon>Tracheophyta</taxon>
        <taxon>Spermatophyta</taxon>
        <taxon>Magnoliopsida</taxon>
        <taxon>eudicotyledons</taxon>
        <taxon>Gunneridae</taxon>
        <taxon>Pentapetalae</taxon>
        <taxon>asterids</taxon>
        <taxon>campanulids</taxon>
        <taxon>Aquifoliales</taxon>
        <taxon>Aquifoliaceae</taxon>
        <taxon>Ilex</taxon>
    </lineage>
</organism>
<evidence type="ECO:0000313" key="4">
    <source>
        <dbReference type="Proteomes" id="UP001642360"/>
    </source>
</evidence>
<keyword evidence="4" id="KW-1185">Reference proteome</keyword>
<sequence>MEGIIPMLIAIPSFALLYSMEEVVGDPAITIKAIILFRGAQSWHFQRLHRGKSGQGESPGRTLW</sequence>
<evidence type="ECO:0000259" key="2">
    <source>
        <dbReference type="PROSITE" id="PS50999"/>
    </source>
</evidence>
<dbReference type="InterPro" id="IPR011759">
    <property type="entry name" value="Cyt_c_oxidase_su2_TM_dom"/>
</dbReference>
<protein>
    <recommendedName>
        <fullName evidence="2">Cytochrome oxidase subunit II transmembrane region profile domain-containing protein</fullName>
    </recommendedName>
</protein>
<name>A0ABC8S5T7_9AQUA</name>
<dbReference type="Proteomes" id="UP001642360">
    <property type="component" value="Unassembled WGS sequence"/>
</dbReference>
<dbReference type="EMBL" id="CAUOFW020002051">
    <property type="protein sequence ID" value="CAK9150549.1"/>
    <property type="molecule type" value="Genomic_DNA"/>
</dbReference>
<proteinExistence type="predicted"/>
<evidence type="ECO:0000313" key="3">
    <source>
        <dbReference type="EMBL" id="CAK9150549.1"/>
    </source>
</evidence>
<dbReference type="AlphaFoldDB" id="A0ABC8S5T7"/>
<feature type="domain" description="Cytochrome oxidase subunit II transmembrane region profile" evidence="2">
    <location>
        <begin position="1"/>
        <end position="24"/>
    </location>
</feature>
<dbReference type="GO" id="GO:0016020">
    <property type="term" value="C:membrane"/>
    <property type="evidence" value="ECO:0007669"/>
    <property type="project" value="UniProtKB-SubCell"/>
</dbReference>
<reference evidence="3 4" key="1">
    <citation type="submission" date="2024-02" db="EMBL/GenBank/DDBJ databases">
        <authorList>
            <person name="Vignale AGUSTIN F."/>
            <person name="Sosa J E."/>
            <person name="Modenutti C."/>
        </authorList>
    </citation>
    <scope>NUCLEOTIDE SEQUENCE [LARGE SCALE GENOMIC DNA]</scope>
</reference>
<gene>
    <name evidence="3" type="ORF">ILEXP_LOCUS18704</name>
</gene>